<dbReference type="InterPro" id="IPR032675">
    <property type="entry name" value="LRR_dom_sf"/>
</dbReference>
<evidence type="ECO:0008006" key="3">
    <source>
        <dbReference type="Google" id="ProtNLM"/>
    </source>
</evidence>
<evidence type="ECO:0000313" key="2">
    <source>
        <dbReference type="Proteomes" id="UP000092154"/>
    </source>
</evidence>
<dbReference type="OrthoDB" id="3543113at2759"/>
<accession>A0A1B7MY80</accession>
<gene>
    <name evidence="1" type="ORF">K503DRAFT_801147</name>
</gene>
<name>A0A1B7MY80_9AGAM</name>
<dbReference type="Gene3D" id="3.80.10.10">
    <property type="entry name" value="Ribonuclease Inhibitor"/>
    <property type="match status" value="1"/>
</dbReference>
<proteinExistence type="predicted"/>
<dbReference type="InParanoid" id="A0A1B7MY80"/>
<reference evidence="1 2" key="1">
    <citation type="submission" date="2016-06" db="EMBL/GenBank/DDBJ databases">
        <title>Comparative genomics of the ectomycorrhizal sister species Rhizopogon vinicolor and Rhizopogon vesiculosus (Basidiomycota: Boletales) reveals a divergence of the mating type B locus.</title>
        <authorList>
            <consortium name="DOE Joint Genome Institute"/>
            <person name="Mujic A.B."/>
            <person name="Kuo A."/>
            <person name="Tritt A."/>
            <person name="Lipzen A."/>
            <person name="Chen C."/>
            <person name="Johnson J."/>
            <person name="Sharma A."/>
            <person name="Barry K."/>
            <person name="Grigoriev I.V."/>
            <person name="Spatafora J.W."/>
        </authorList>
    </citation>
    <scope>NUCLEOTIDE SEQUENCE [LARGE SCALE GENOMIC DNA]</scope>
    <source>
        <strain evidence="1 2">AM-OR11-026</strain>
    </source>
</reference>
<sequence length="329" mass="37252">MSHVLRRCELLGIYSDFESIGTHCPVLESLSVGSVTMRATDELPYKLLSETVRSCKQLKHLKCTLLDCASWKHLSDLPTLVTVMIDEDDDDDSDIQSDAHNVHFAPFLNITCLDFRMNTAAYVITIMQHSEFPSLKVFRLEVKLSPAEAEHLLHALSKCGACQTIECIDINSVDANEYPVSLLQNPIKHLFCFTQLRTLLLRPSFPIYLDNDLLMEAVSSWRHIRSLSFYSTPLVTFRGLFAALRLCPHLDRFIAEIDAVNIDVDPDAESFQHTSLQTLNLGFSRVGDPEAIAGIISSMFPCISQVNSTFNRKEWVAVNRRLGYLRSRR</sequence>
<protein>
    <recommendedName>
        <fullName evidence="3">F-box domain-containing protein</fullName>
    </recommendedName>
</protein>
<evidence type="ECO:0000313" key="1">
    <source>
        <dbReference type="EMBL" id="OAX37563.1"/>
    </source>
</evidence>
<organism evidence="1 2">
    <name type="scientific">Rhizopogon vinicolor AM-OR11-026</name>
    <dbReference type="NCBI Taxonomy" id="1314800"/>
    <lineage>
        <taxon>Eukaryota</taxon>
        <taxon>Fungi</taxon>
        <taxon>Dikarya</taxon>
        <taxon>Basidiomycota</taxon>
        <taxon>Agaricomycotina</taxon>
        <taxon>Agaricomycetes</taxon>
        <taxon>Agaricomycetidae</taxon>
        <taxon>Boletales</taxon>
        <taxon>Suillineae</taxon>
        <taxon>Rhizopogonaceae</taxon>
        <taxon>Rhizopogon</taxon>
    </lineage>
</organism>
<dbReference type="Proteomes" id="UP000092154">
    <property type="component" value="Unassembled WGS sequence"/>
</dbReference>
<dbReference type="AlphaFoldDB" id="A0A1B7MY80"/>
<keyword evidence="2" id="KW-1185">Reference proteome</keyword>
<dbReference type="SUPFAM" id="SSF52047">
    <property type="entry name" value="RNI-like"/>
    <property type="match status" value="1"/>
</dbReference>
<dbReference type="EMBL" id="KV448344">
    <property type="protein sequence ID" value="OAX37563.1"/>
    <property type="molecule type" value="Genomic_DNA"/>
</dbReference>